<dbReference type="InterPro" id="IPR029030">
    <property type="entry name" value="Caspase-like_dom_sf"/>
</dbReference>
<protein>
    <submittedName>
        <fullName evidence="3">Caspase domain containing protein, putative</fullName>
    </submittedName>
</protein>
<proteinExistence type="inferred from homology"/>
<dbReference type="GO" id="GO:0005737">
    <property type="term" value="C:cytoplasm"/>
    <property type="evidence" value="ECO:0007669"/>
    <property type="project" value="TreeGrafter"/>
</dbReference>
<dbReference type="VEuPathDB" id="TriTrypDB:ADEAN_000814400"/>
<gene>
    <name evidence="3" type="ORF">ADEAN_000814400</name>
</gene>
<dbReference type="SUPFAM" id="SSF52129">
    <property type="entry name" value="Caspase-like"/>
    <property type="match status" value="1"/>
</dbReference>
<evidence type="ECO:0000313" key="4">
    <source>
        <dbReference type="Proteomes" id="UP000515908"/>
    </source>
</evidence>
<dbReference type="Gene3D" id="3.40.50.12660">
    <property type="match status" value="1"/>
</dbReference>
<dbReference type="Pfam" id="PF00656">
    <property type="entry name" value="Peptidase_C14"/>
    <property type="match status" value="1"/>
</dbReference>
<dbReference type="GO" id="GO:0004197">
    <property type="term" value="F:cysteine-type endopeptidase activity"/>
    <property type="evidence" value="ECO:0007669"/>
    <property type="project" value="InterPro"/>
</dbReference>
<dbReference type="GO" id="GO:0006508">
    <property type="term" value="P:proteolysis"/>
    <property type="evidence" value="ECO:0007669"/>
    <property type="project" value="InterPro"/>
</dbReference>
<dbReference type="PANTHER" id="PTHR48104:SF30">
    <property type="entry name" value="METACASPASE-1"/>
    <property type="match status" value="1"/>
</dbReference>
<dbReference type="PANTHER" id="PTHR48104">
    <property type="entry name" value="METACASPASE-4"/>
    <property type="match status" value="1"/>
</dbReference>
<evidence type="ECO:0000259" key="2">
    <source>
        <dbReference type="Pfam" id="PF00656"/>
    </source>
</evidence>
<evidence type="ECO:0000256" key="1">
    <source>
        <dbReference type="ARBA" id="ARBA00009005"/>
    </source>
</evidence>
<reference evidence="3 4" key="1">
    <citation type="submission" date="2020-08" db="EMBL/GenBank/DDBJ databases">
        <authorList>
            <person name="Newling K."/>
            <person name="Davey J."/>
            <person name="Forrester S."/>
        </authorList>
    </citation>
    <scope>NUCLEOTIDE SEQUENCE [LARGE SCALE GENOMIC DNA]</scope>
    <source>
        <strain evidence="4">Crithidia deanei Carvalho (ATCC PRA-265)</strain>
    </source>
</reference>
<dbReference type="InterPro" id="IPR011600">
    <property type="entry name" value="Pept_C14_caspase"/>
</dbReference>
<comment type="similarity">
    <text evidence="1">Belongs to the peptidase C14B family.</text>
</comment>
<dbReference type="InterPro" id="IPR050452">
    <property type="entry name" value="Metacaspase"/>
</dbReference>
<name>A0A7G2CR09_9TRYP</name>
<organism evidence="3 4">
    <name type="scientific">Angomonas deanei</name>
    <dbReference type="NCBI Taxonomy" id="59799"/>
    <lineage>
        <taxon>Eukaryota</taxon>
        <taxon>Discoba</taxon>
        <taxon>Euglenozoa</taxon>
        <taxon>Kinetoplastea</taxon>
        <taxon>Metakinetoplastina</taxon>
        <taxon>Trypanosomatida</taxon>
        <taxon>Trypanosomatidae</taxon>
        <taxon>Strigomonadinae</taxon>
        <taxon>Angomonas</taxon>
    </lineage>
</organism>
<feature type="domain" description="Peptidase C14 caspase" evidence="2">
    <location>
        <begin position="134"/>
        <end position="386"/>
    </location>
</feature>
<evidence type="ECO:0000313" key="3">
    <source>
        <dbReference type="EMBL" id="CAD2220622.1"/>
    </source>
</evidence>
<dbReference type="EMBL" id="LR877162">
    <property type="protein sequence ID" value="CAD2220622.1"/>
    <property type="molecule type" value="Genomic_DNA"/>
</dbReference>
<dbReference type="AlphaFoldDB" id="A0A7G2CR09"/>
<sequence length="414" mass="45202">MLFVSVCEVSCSAVDVFIPALFLFPLRTFFHKVKFPTFSFHLHFTQMGFDLNCIKGLVGGNADIGRALDGQVDWAALGKKAFELAKPYVVQYIGQVPRPDNVNINQAFQDAATATGTKPYEVPAENKYADGNVRALLIGINYYGTSAELSGCVNDVKQELATFQKTGFPVEEMAILVDEKGFPNVTALPTRANIIKYMAWLVKDAQKGDVLFMHYSGHGTQTKSNDQYEENDQVICPSDYDTAGCILDNDIFKLLAENLPKGVRLTVLFDCCHSGSMLDLPYQFVGGSGVSSSTDAHMNQVRKNNFSQGDILMISGCSDSQTSADVGNTATLGNGTSGAGGAGTQCLTYTLLNTKNLSYQDTLIKTRDMLKKKSFEQVPQLSCSKPLDLTTKFSMLQLFTLDSNLSSTLPAQYK</sequence>
<dbReference type="Proteomes" id="UP000515908">
    <property type="component" value="Chromosome 18"/>
</dbReference>
<dbReference type="OrthoDB" id="276009at2759"/>
<keyword evidence="4" id="KW-1185">Reference proteome</keyword>
<accession>A0A7G2CR09</accession>